<evidence type="ECO:0000313" key="3">
    <source>
        <dbReference type="EMBL" id="PPQ65686.1"/>
    </source>
</evidence>
<comment type="caution">
    <text evidence="3">The sequence shown here is derived from an EMBL/GenBank/DDBJ whole genome shotgun (WGS) entry which is preliminary data.</text>
</comment>
<evidence type="ECO:0000256" key="2">
    <source>
        <dbReference type="SAM" id="MobiDB-lite"/>
    </source>
</evidence>
<dbReference type="EMBL" id="NHYE01005648">
    <property type="protein sequence ID" value="PPQ65686.1"/>
    <property type="molecule type" value="Genomic_DNA"/>
</dbReference>
<feature type="region of interest" description="Disordered" evidence="2">
    <location>
        <begin position="318"/>
        <end position="347"/>
    </location>
</feature>
<sequence>MASKYAPVDNDGSSYKLKNRKYLVGCRNEANTLHADRRSLTPPAFTDYTSYRHNYHRPDARVPFQQVKPRECAPRSWSSEPDSGANVSLGSIGDGSYLVSESPSNYLSDLWRTLSKGENAPDTLGSQDEPLNTLSLGAVVLGKEHDKENRNAPGRSPQNDFVRPSNNVQLVGLTIGAGDIDSRETVASSTSCETRVSMILCGEVITYDLQSPESDPRVVIELLKATKSERANYMIVAAYYRRTGDPQGAKDVLLSMIEEFTKRGVARKELKPVYLMLSGCETDMAKMAQASNSDQSAVSEYETAAKAWLQKVFGKIEAEPTDNGKPKTRSKYPLPTRPRALSNPKTAPAFDTERKKLEQEVRTLRARVANQASQISALRTSKRKLEDDIDYEQDLRRKVQREMEKTTKERDAAWKTEKYALIQVKREISSRRQAEARLQTVLSCEQ</sequence>
<organism evidence="3 4">
    <name type="scientific">Gymnopilus dilepis</name>
    <dbReference type="NCBI Taxonomy" id="231916"/>
    <lineage>
        <taxon>Eukaryota</taxon>
        <taxon>Fungi</taxon>
        <taxon>Dikarya</taxon>
        <taxon>Basidiomycota</taxon>
        <taxon>Agaricomycotina</taxon>
        <taxon>Agaricomycetes</taxon>
        <taxon>Agaricomycetidae</taxon>
        <taxon>Agaricales</taxon>
        <taxon>Agaricineae</taxon>
        <taxon>Hymenogastraceae</taxon>
        <taxon>Gymnopilus</taxon>
    </lineage>
</organism>
<evidence type="ECO:0000313" key="4">
    <source>
        <dbReference type="Proteomes" id="UP000284706"/>
    </source>
</evidence>
<dbReference type="Proteomes" id="UP000284706">
    <property type="component" value="Unassembled WGS sequence"/>
</dbReference>
<feature type="coiled-coil region" evidence="1">
    <location>
        <begin position="354"/>
        <end position="402"/>
    </location>
</feature>
<reference evidence="3 4" key="1">
    <citation type="journal article" date="2018" name="Evol. Lett.">
        <title>Horizontal gene cluster transfer increased hallucinogenic mushroom diversity.</title>
        <authorList>
            <person name="Reynolds H.T."/>
            <person name="Vijayakumar V."/>
            <person name="Gluck-Thaler E."/>
            <person name="Korotkin H.B."/>
            <person name="Matheny P.B."/>
            <person name="Slot J.C."/>
        </authorList>
    </citation>
    <scope>NUCLEOTIDE SEQUENCE [LARGE SCALE GENOMIC DNA]</scope>
    <source>
        <strain evidence="3 4">SRW20</strain>
    </source>
</reference>
<gene>
    <name evidence="3" type="ORF">CVT26_000318</name>
</gene>
<protein>
    <submittedName>
        <fullName evidence="3">Uncharacterized protein</fullName>
    </submittedName>
</protein>
<proteinExistence type="predicted"/>
<accession>A0A409VHK3</accession>
<dbReference type="AlphaFoldDB" id="A0A409VHK3"/>
<evidence type="ECO:0000256" key="1">
    <source>
        <dbReference type="SAM" id="Coils"/>
    </source>
</evidence>
<dbReference type="OrthoDB" id="2670565at2759"/>
<dbReference type="InParanoid" id="A0A409VHK3"/>
<keyword evidence="1" id="KW-0175">Coiled coil</keyword>
<name>A0A409VHK3_9AGAR</name>
<keyword evidence="4" id="KW-1185">Reference proteome</keyword>